<accession>A0A2N5VEZ4</accession>
<reference evidence="2 3" key="1">
    <citation type="submission" date="2017-11" db="EMBL/GenBank/DDBJ databases">
        <title>De novo assembly and phasing of dikaryotic genomes from two isolates of Puccinia coronata f. sp. avenae, the causal agent of oat crown rust.</title>
        <authorList>
            <person name="Miller M.E."/>
            <person name="Zhang Y."/>
            <person name="Omidvar V."/>
            <person name="Sperschneider J."/>
            <person name="Schwessinger B."/>
            <person name="Raley C."/>
            <person name="Palmer J.M."/>
            <person name="Garnica D."/>
            <person name="Upadhyaya N."/>
            <person name="Rathjen J."/>
            <person name="Taylor J.M."/>
            <person name="Park R.F."/>
            <person name="Dodds P.N."/>
            <person name="Hirsch C.D."/>
            <person name="Kianian S.F."/>
            <person name="Figueroa M."/>
        </authorList>
    </citation>
    <scope>NUCLEOTIDE SEQUENCE [LARGE SCALE GENOMIC DNA]</scope>
    <source>
        <strain evidence="2">12NC29</strain>
    </source>
</reference>
<dbReference type="EMBL" id="PGCJ01000102">
    <property type="protein sequence ID" value="PLW48550.1"/>
    <property type="molecule type" value="Genomic_DNA"/>
</dbReference>
<feature type="compositionally biased region" description="Basic residues" evidence="1">
    <location>
        <begin position="138"/>
        <end position="155"/>
    </location>
</feature>
<gene>
    <name evidence="2" type="ORF">PCANC_12197</name>
</gene>
<dbReference type="AlphaFoldDB" id="A0A2N5VEZ4"/>
<evidence type="ECO:0000313" key="2">
    <source>
        <dbReference type="EMBL" id="PLW48550.1"/>
    </source>
</evidence>
<keyword evidence="3" id="KW-1185">Reference proteome</keyword>
<comment type="caution">
    <text evidence="2">The sequence shown here is derived from an EMBL/GenBank/DDBJ whole genome shotgun (WGS) entry which is preliminary data.</text>
</comment>
<feature type="region of interest" description="Disordered" evidence="1">
    <location>
        <begin position="285"/>
        <end position="315"/>
    </location>
</feature>
<sequence>MLRLVRDGWRPSPSPRAYPIDIEESTGSIPCWKEFAATSEPLAASYPCASIHPLKKTRLDLVGGQGSQWRSNRQWARRHHQQHGSVCCPRRRDPTKDIQNPIQEEAHPAQPRCEAMGTMSEESVSAIHGIQEKAAAAMKKKKKKKKTRRRRRRVMIQRPPPPRRQATNRRKCSSTLCRRSGSMTRTPASEPMPTHTTLSQYYHSLSRGTCVLTPRQRPAFCKVRFIPLQEHAPIRDTRLGTNPLPLFLPPLSCHFQSPQQQQHPGPCICFPNSPGWPALLTTIPTTNPPRAHRPDKFFGPTTRPSSGPRSRAVLPSSPITQDAFLPRLSDGRRGRRLLDGEGGGGEECVPLDINEIRGVVVCLFSSSGHRTQTLPVSSPSNRYTRIAIDARLAEPMSNALVSFLQGATAPAPQ</sequence>
<evidence type="ECO:0000313" key="3">
    <source>
        <dbReference type="Proteomes" id="UP000235388"/>
    </source>
</evidence>
<dbReference type="Proteomes" id="UP000235388">
    <property type="component" value="Unassembled WGS sequence"/>
</dbReference>
<evidence type="ECO:0000256" key="1">
    <source>
        <dbReference type="SAM" id="MobiDB-lite"/>
    </source>
</evidence>
<organism evidence="2 3">
    <name type="scientific">Puccinia coronata f. sp. avenae</name>
    <dbReference type="NCBI Taxonomy" id="200324"/>
    <lineage>
        <taxon>Eukaryota</taxon>
        <taxon>Fungi</taxon>
        <taxon>Dikarya</taxon>
        <taxon>Basidiomycota</taxon>
        <taxon>Pucciniomycotina</taxon>
        <taxon>Pucciniomycetes</taxon>
        <taxon>Pucciniales</taxon>
        <taxon>Pucciniaceae</taxon>
        <taxon>Puccinia</taxon>
    </lineage>
</organism>
<feature type="region of interest" description="Disordered" evidence="1">
    <location>
        <begin position="136"/>
        <end position="194"/>
    </location>
</feature>
<feature type="compositionally biased region" description="Polar residues" evidence="1">
    <location>
        <begin position="173"/>
        <end position="187"/>
    </location>
</feature>
<protein>
    <submittedName>
        <fullName evidence="2">Uncharacterized protein</fullName>
    </submittedName>
</protein>
<proteinExistence type="predicted"/>
<name>A0A2N5VEZ4_9BASI</name>